<feature type="domain" description="DNA mismatch repair protein MutS core" evidence="5">
    <location>
        <begin position="113"/>
        <end position="384"/>
    </location>
</feature>
<dbReference type="Proteomes" id="UP000627166">
    <property type="component" value="Unassembled WGS sequence"/>
</dbReference>
<dbReference type="PANTHER" id="PTHR11361:SF152">
    <property type="entry name" value="DNA MISMATCH REPAIR PROTEIN"/>
    <property type="match status" value="1"/>
</dbReference>
<proteinExistence type="predicted"/>
<feature type="transmembrane region" description="Helical" evidence="4">
    <location>
        <begin position="36"/>
        <end position="56"/>
    </location>
</feature>
<evidence type="ECO:0000256" key="3">
    <source>
        <dbReference type="ARBA" id="ARBA00023125"/>
    </source>
</evidence>
<evidence type="ECO:0000313" key="8">
    <source>
        <dbReference type="Proteomes" id="UP000627166"/>
    </source>
</evidence>
<dbReference type="InterPro" id="IPR000432">
    <property type="entry name" value="DNA_mismatch_repair_MutS_C"/>
</dbReference>
<comment type="caution">
    <text evidence="7">The sequence shown here is derived from an EMBL/GenBank/DDBJ whole genome shotgun (WGS) entry which is preliminary data.</text>
</comment>
<evidence type="ECO:0000256" key="4">
    <source>
        <dbReference type="SAM" id="Phobius"/>
    </source>
</evidence>
<keyword evidence="4" id="KW-0472">Membrane</keyword>
<reference evidence="7 8" key="1">
    <citation type="submission" date="2020-08" db="EMBL/GenBank/DDBJ databases">
        <title>A Genomic Blueprint of the Chicken Gut Microbiome.</title>
        <authorList>
            <person name="Gilroy R."/>
            <person name="Ravi A."/>
            <person name="Getino M."/>
            <person name="Pursley I."/>
            <person name="Horton D.L."/>
            <person name="Alikhan N.-F."/>
            <person name="Baker D."/>
            <person name="Gharbi K."/>
            <person name="Hall N."/>
            <person name="Watson M."/>
            <person name="Adriaenssens E.M."/>
            <person name="Foster-Nyarko E."/>
            <person name="Jarju S."/>
            <person name="Secka A."/>
            <person name="Antonio M."/>
            <person name="Oren A."/>
            <person name="Chaudhuri R."/>
            <person name="La Ragione R.M."/>
            <person name="Hildebrand F."/>
            <person name="Pallen M.J."/>
        </authorList>
    </citation>
    <scope>NUCLEOTIDE SEQUENCE [LARGE SCALE GENOMIC DNA]</scope>
    <source>
        <strain evidence="7 8">N37</strain>
    </source>
</reference>
<gene>
    <name evidence="7" type="ORF">H9637_15795</name>
</gene>
<dbReference type="Gene3D" id="3.40.50.300">
    <property type="entry name" value="P-loop containing nucleotide triphosphate hydrolases"/>
    <property type="match status" value="1"/>
</dbReference>
<evidence type="ECO:0000259" key="5">
    <source>
        <dbReference type="SMART" id="SM00533"/>
    </source>
</evidence>
<dbReference type="RefSeq" id="WP_191741425.1">
    <property type="nucleotide sequence ID" value="NZ_JACSQB010000145.1"/>
</dbReference>
<dbReference type="SUPFAM" id="SSF48334">
    <property type="entry name" value="DNA repair protein MutS, domain III"/>
    <property type="match status" value="1"/>
</dbReference>
<sequence>MRQKILRCKVAFMFFLGLLVGSILGTLILGREKGVLYYQIGIAVSILLSIISVYFYNKEKKYEKILYLKENWSNQVETKRDFKKTPKFFKDVSSDFYKENIGYVIDDQTANDLDLNDVYKKIDSTITTAGEHMLYHILRTPKLNNSELEYRDSIIELFQNDRDIREKIQFNLSGLGKQRNGDIINLFNSKTKINKMKKYIYTLLALMPIITGISYFIIGNKAILYIIMSISINTIIHHRSTNEIVDEVNSISYLGNLITISKKICKIKNHQLEDKIKNISANLKYCNKIDKKSIFLTSAEGADIIMDYVNSVFLTKIRAYYSIIETIQKNREYLVEVYSTLGELDALISIAAYRERVDYCKPDFVENNQYISIINGVHPLIDEPIANSVTLDKKGIILTGSNMSGKSTFLRTVGVNILLAQTIYTVRAKSYRASHFKLLTSLSITDDVNIGKSYYLGEAEALLRILNSLEGNITTFCMIDEIFRGTNPIERVASSTEIIKYIMNRNALALIATHDLELTEVAKDKYECYYFSELVDEKEGLKFDYLMKKGVSPTRNAIKLLKFIGYPEEIIEGANERVSIALQDENKK</sequence>
<evidence type="ECO:0000256" key="2">
    <source>
        <dbReference type="ARBA" id="ARBA00022840"/>
    </source>
</evidence>
<keyword evidence="4" id="KW-0812">Transmembrane</keyword>
<evidence type="ECO:0000313" key="7">
    <source>
        <dbReference type="EMBL" id="MBD8048477.1"/>
    </source>
</evidence>
<organism evidence="7 8">
    <name type="scientific">Clostridium faecium</name>
    <dbReference type="NCBI Taxonomy" id="2762223"/>
    <lineage>
        <taxon>Bacteria</taxon>
        <taxon>Bacillati</taxon>
        <taxon>Bacillota</taxon>
        <taxon>Clostridia</taxon>
        <taxon>Eubacteriales</taxon>
        <taxon>Clostridiaceae</taxon>
        <taxon>Clostridium</taxon>
    </lineage>
</organism>
<dbReference type="SMART" id="SM00534">
    <property type="entry name" value="MUTSac"/>
    <property type="match status" value="1"/>
</dbReference>
<dbReference type="InterPro" id="IPR027417">
    <property type="entry name" value="P-loop_NTPase"/>
</dbReference>
<dbReference type="Pfam" id="PF00488">
    <property type="entry name" value="MutS_V"/>
    <property type="match status" value="1"/>
</dbReference>
<dbReference type="SUPFAM" id="SSF52540">
    <property type="entry name" value="P-loop containing nucleoside triphosphate hydrolases"/>
    <property type="match status" value="1"/>
</dbReference>
<keyword evidence="3" id="KW-0238">DNA-binding</keyword>
<dbReference type="Pfam" id="PF05192">
    <property type="entry name" value="MutS_III"/>
    <property type="match status" value="1"/>
</dbReference>
<dbReference type="EMBL" id="JACSQB010000145">
    <property type="protein sequence ID" value="MBD8048477.1"/>
    <property type="molecule type" value="Genomic_DNA"/>
</dbReference>
<evidence type="ECO:0000259" key="6">
    <source>
        <dbReference type="SMART" id="SM00534"/>
    </source>
</evidence>
<dbReference type="InterPro" id="IPR007696">
    <property type="entry name" value="DNA_mismatch_repair_MutS_core"/>
</dbReference>
<dbReference type="InterPro" id="IPR045076">
    <property type="entry name" value="MutS"/>
</dbReference>
<dbReference type="SMART" id="SM00533">
    <property type="entry name" value="MUTSd"/>
    <property type="match status" value="1"/>
</dbReference>
<evidence type="ECO:0000256" key="1">
    <source>
        <dbReference type="ARBA" id="ARBA00022741"/>
    </source>
</evidence>
<feature type="transmembrane region" description="Helical" evidence="4">
    <location>
        <begin position="12"/>
        <end position="30"/>
    </location>
</feature>
<dbReference type="InterPro" id="IPR036187">
    <property type="entry name" value="DNA_mismatch_repair_MutS_sf"/>
</dbReference>
<keyword evidence="2" id="KW-0067">ATP-binding</keyword>
<keyword evidence="1" id="KW-0547">Nucleotide-binding</keyword>
<protein>
    <submittedName>
        <fullName evidence="7">MutS family DNA mismatch repair protein</fullName>
    </submittedName>
</protein>
<keyword evidence="4" id="KW-1133">Transmembrane helix</keyword>
<dbReference type="Gene3D" id="1.10.1420.10">
    <property type="match status" value="1"/>
</dbReference>
<keyword evidence="8" id="KW-1185">Reference proteome</keyword>
<accession>A0ABR8YWH2</accession>
<feature type="transmembrane region" description="Helical" evidence="4">
    <location>
        <begin position="199"/>
        <end position="218"/>
    </location>
</feature>
<feature type="domain" description="DNA mismatch repair proteins mutS family" evidence="6">
    <location>
        <begin position="393"/>
        <end position="579"/>
    </location>
</feature>
<name>A0ABR8YWH2_9CLOT</name>
<dbReference type="PANTHER" id="PTHR11361">
    <property type="entry name" value="DNA MISMATCH REPAIR PROTEIN MUTS FAMILY MEMBER"/>
    <property type="match status" value="1"/>
</dbReference>